<reference evidence="4" key="1">
    <citation type="submission" date="2016-11" db="EMBL/GenBank/DDBJ databases">
        <title>Chloroplast genome of compsopogon caeruleus.</title>
        <authorList>
            <person name="Nan F."/>
        </authorList>
    </citation>
    <scope>NUCLEOTIDE SEQUENCE</scope>
</reference>
<proteinExistence type="predicted"/>
<dbReference type="PANTHER" id="PTHR20953">
    <property type="entry name" value="KINASE-RELATED"/>
    <property type="match status" value="1"/>
</dbReference>
<name>A0A1Z1XBC8_9RHOD</name>
<organism evidence="4">
    <name type="scientific">Compsopogon caeruleus</name>
    <dbReference type="NCBI Taxonomy" id="31354"/>
    <lineage>
        <taxon>Eukaryota</taxon>
        <taxon>Rhodophyta</taxon>
        <taxon>Compsopogonophyceae</taxon>
        <taxon>Compsopogonales</taxon>
        <taxon>Compsopogonaceae</taxon>
        <taxon>Compsopogon</taxon>
    </lineage>
</organism>
<protein>
    <recommendedName>
        <fullName evidence="3">AAA+ ATPase domain-containing protein</fullName>
    </recommendedName>
</protein>
<dbReference type="SUPFAM" id="SSF52540">
    <property type="entry name" value="P-loop containing nucleoside triphosphate hydrolases"/>
    <property type="match status" value="1"/>
</dbReference>
<dbReference type="InterPro" id="IPR003593">
    <property type="entry name" value="AAA+_ATPase"/>
</dbReference>
<dbReference type="SMART" id="SM00382">
    <property type="entry name" value="AAA"/>
    <property type="match status" value="1"/>
</dbReference>
<dbReference type="AlphaFoldDB" id="A0A1Z1XBC8"/>
<dbReference type="CDD" id="cd00009">
    <property type="entry name" value="AAA"/>
    <property type="match status" value="1"/>
</dbReference>
<keyword evidence="4" id="KW-0934">Plastid</keyword>
<sequence>MFLVFYYTEIYFFSNVVNLIRDLLEKRQSILLLGKPGMGKTTAIREIARVLADEMEKRVVVIDTSNEIAGDGDIPHLSIGRARRMQVSKPEFQHNVMIEAVENHMPEVIIIDEIGTELEALAACTIAERGVQLVGTAHGNYLESLIKNPILSDLIGGITVKRDKKYYLCVSLF</sequence>
<dbReference type="GO" id="GO:0005524">
    <property type="term" value="F:ATP binding"/>
    <property type="evidence" value="ECO:0007669"/>
    <property type="project" value="UniProtKB-KW"/>
</dbReference>
<dbReference type="InterPro" id="IPR045735">
    <property type="entry name" value="Spore_III_AA_AAA+_ATPase"/>
</dbReference>
<dbReference type="EMBL" id="KY083067">
    <property type="protein sequence ID" value="ARX96171.1"/>
    <property type="molecule type" value="Genomic_DNA"/>
</dbReference>
<dbReference type="Gene3D" id="3.40.50.300">
    <property type="entry name" value="P-loop containing nucleotide triphosphate hydrolases"/>
    <property type="match status" value="1"/>
</dbReference>
<accession>A0A1Z1XBC8</accession>
<dbReference type="Pfam" id="PF19568">
    <property type="entry name" value="Spore_III_AA"/>
    <property type="match status" value="1"/>
</dbReference>
<keyword evidence="4" id="KW-0150">Chloroplast</keyword>
<keyword evidence="1" id="KW-0547">Nucleotide-binding</keyword>
<keyword evidence="2" id="KW-0067">ATP-binding</keyword>
<dbReference type="InterPro" id="IPR027417">
    <property type="entry name" value="P-loop_NTPase"/>
</dbReference>
<dbReference type="GeneID" id="33366778"/>
<dbReference type="PANTHER" id="PTHR20953:SF3">
    <property type="entry name" value="P-LOOP CONTAINING NUCLEOSIDE TRIPHOSPHATE HYDROLASES SUPERFAMILY PROTEIN"/>
    <property type="match status" value="1"/>
</dbReference>
<dbReference type="RefSeq" id="YP_009402755.1">
    <property type="nucleotide sequence ID" value="NC_035350.1"/>
</dbReference>
<feature type="domain" description="AAA+ ATPase" evidence="3">
    <location>
        <begin position="26"/>
        <end position="161"/>
    </location>
</feature>
<evidence type="ECO:0000313" key="4">
    <source>
        <dbReference type="EMBL" id="ARX96171.1"/>
    </source>
</evidence>
<evidence type="ECO:0000256" key="2">
    <source>
        <dbReference type="ARBA" id="ARBA00022840"/>
    </source>
</evidence>
<gene>
    <name evidence="4" type="primary">orf174</name>
</gene>
<evidence type="ECO:0000259" key="3">
    <source>
        <dbReference type="SMART" id="SM00382"/>
    </source>
</evidence>
<evidence type="ECO:0000256" key="1">
    <source>
        <dbReference type="ARBA" id="ARBA00022741"/>
    </source>
</evidence>
<geneLocation type="chloroplast" evidence="4"/>